<protein>
    <recommendedName>
        <fullName evidence="5">DUF3011 domain-containing protein</fullName>
    </recommendedName>
</protein>
<keyword evidence="4" id="KW-1185">Reference proteome</keyword>
<comment type="caution">
    <text evidence="3">The sequence shown here is derived from an EMBL/GenBank/DDBJ whole genome shotgun (WGS) entry which is preliminary data.</text>
</comment>
<evidence type="ECO:0000313" key="3">
    <source>
        <dbReference type="EMBL" id="KGM54640.1"/>
    </source>
</evidence>
<dbReference type="eggNOG" id="ENOG502ZKM4">
    <property type="taxonomic scope" value="Bacteria"/>
</dbReference>
<dbReference type="Pfam" id="PF11218">
    <property type="entry name" value="DUF3011"/>
    <property type="match status" value="1"/>
</dbReference>
<reference evidence="3 4" key="1">
    <citation type="submission" date="2013-08" db="EMBL/GenBank/DDBJ databases">
        <title>Genome sequencing of Lysobacter.</title>
        <authorList>
            <person name="Zhang S."/>
            <person name="Wang G."/>
        </authorList>
    </citation>
    <scope>NUCLEOTIDE SEQUENCE [LARGE SCALE GENOMIC DNA]</scope>
    <source>
        <strain evidence="3 4">GH1-9</strain>
    </source>
</reference>
<feature type="chain" id="PRO_5001962597" description="DUF3011 domain-containing protein" evidence="2">
    <location>
        <begin position="23"/>
        <end position="298"/>
    </location>
</feature>
<feature type="signal peptide" evidence="2">
    <location>
        <begin position="1"/>
        <end position="22"/>
    </location>
</feature>
<dbReference type="AlphaFoldDB" id="A0A0A0EWI1"/>
<dbReference type="STRING" id="1385517.N800_06575"/>
<evidence type="ECO:0000256" key="1">
    <source>
        <dbReference type="SAM" id="MobiDB-lite"/>
    </source>
</evidence>
<evidence type="ECO:0008006" key="5">
    <source>
        <dbReference type="Google" id="ProtNLM"/>
    </source>
</evidence>
<evidence type="ECO:0000313" key="4">
    <source>
        <dbReference type="Proteomes" id="UP000029998"/>
    </source>
</evidence>
<accession>A0A0A0EWI1</accession>
<dbReference type="Proteomes" id="UP000029998">
    <property type="component" value="Unassembled WGS sequence"/>
</dbReference>
<name>A0A0A0EWI1_9GAMM</name>
<dbReference type="OrthoDB" id="6052310at2"/>
<feature type="region of interest" description="Disordered" evidence="1">
    <location>
        <begin position="86"/>
        <end position="113"/>
    </location>
</feature>
<organism evidence="3 4">
    <name type="scientific">Lysobacter daejeonensis GH1-9</name>
    <dbReference type="NCBI Taxonomy" id="1385517"/>
    <lineage>
        <taxon>Bacteria</taxon>
        <taxon>Pseudomonadati</taxon>
        <taxon>Pseudomonadota</taxon>
        <taxon>Gammaproteobacteria</taxon>
        <taxon>Lysobacterales</taxon>
        <taxon>Lysobacteraceae</taxon>
        <taxon>Aerolutibacter</taxon>
    </lineage>
</organism>
<sequence length="298" mass="32791">MKRNLSILLALLCLLALAPALAQAPRAYAPENLRTLSYNDQVRVISLEYEDQSGGRRIPDDQLRFYLDQVNRSNWGFSRIKSDIAQSLRGSAPPPSSGTQTMRCESTDGRGHTCRTPWQGHSRLVRQLSRGDCVEGRTWQSQWGQVFVSGGCRGEFAESHDAPGAGGNRVVCESTGSRPRTCPTPWRGSSRLERQLSSAPCTQGRTWGSSRGEVWVDDGCRGVFGPGQGQGWGPGAYSVTCVASGPGHTTCAWDRSRGRPYVMELLPNARCVERHNWGYDDRVGLWVSGNCRARFGAR</sequence>
<evidence type="ECO:0000256" key="2">
    <source>
        <dbReference type="SAM" id="SignalP"/>
    </source>
</evidence>
<dbReference type="InterPro" id="IPR021381">
    <property type="entry name" value="DUF3011"/>
</dbReference>
<dbReference type="EMBL" id="AVPU01000011">
    <property type="protein sequence ID" value="KGM54640.1"/>
    <property type="molecule type" value="Genomic_DNA"/>
</dbReference>
<gene>
    <name evidence="3" type="ORF">N800_06575</name>
</gene>
<keyword evidence="2" id="KW-0732">Signal</keyword>
<dbReference type="RefSeq" id="WP_036136751.1">
    <property type="nucleotide sequence ID" value="NZ_AVPU01000011.1"/>
</dbReference>
<proteinExistence type="predicted"/>